<feature type="domain" description="Alpha-D-phosphohexomutase alpha/beta/alpha" evidence="17">
    <location>
        <begin position="209"/>
        <end position="310"/>
    </location>
</feature>
<evidence type="ECO:0000259" key="15">
    <source>
        <dbReference type="Pfam" id="PF00408"/>
    </source>
</evidence>
<evidence type="ECO:0000313" key="19">
    <source>
        <dbReference type="EMBL" id="KXG75435.1"/>
    </source>
</evidence>
<sequence>MDYKKRYEEWLSNEYFGEETKKELMAIRDDEEEIKDRFYRCLEFGTAGLRGKIGAGTNRMNKYIIAQATQGLADYIVEKGREYMERGVAIAYDSRHFSREFAKQAALVLAGNGIKAYLFEDLRPTPELSFAVRRLHTAAGIVITASHNPKEYNGYKVYWEEGSQILSDIASAIEKNIEKIKDFSAIKTAEEQTAVHQGLLRMIGKEIDDEYMEKVKGLALRDDIDKNIKIVYTPLNGTGNIPVRRVLKERGFTQVTVVPEQENPDPDFTTVGYPNPEDTKAFAYAERLGKAVGAEMLLATDPDCDRVACMVKGRDGDFIPLNGNQTGALLIEYMLSSMKEKGMLPENGYIVKSIVTGDLGKAIARSYGVETYETLTGFKNICGKVNELEREGGCQFIFGYEESIGYVAGSFVRDKDGVISSMLLCEAAAYYRSQGKTLLDVLDEIYRVHGYYAEKLISLTLEGIEGQKRIERMMREYRKNYPVEIQGRKLIRYLDYERGIAFDLMDQKEDALDTPVSDVLKYLFDDGSWYAVRPSGTEPKIKIYIYSKAATKDEAWEKIEDFEKMIMAQLEKVD</sequence>
<gene>
    <name evidence="19" type="primary">pgcA_2</name>
    <name evidence="19" type="ORF">AN619_16990</name>
</gene>
<evidence type="ECO:0000256" key="2">
    <source>
        <dbReference type="ARBA" id="ARBA00001946"/>
    </source>
</evidence>
<dbReference type="STRING" id="520762.AN619_16990"/>
<dbReference type="InterPro" id="IPR016066">
    <property type="entry name" value="A-D-PHexomutase_CS"/>
</dbReference>
<keyword evidence="10 19" id="KW-0413">Isomerase</keyword>
<dbReference type="InterPro" id="IPR005844">
    <property type="entry name" value="A-D-PHexomutase_a/b/a-I"/>
</dbReference>
<proteinExistence type="inferred from homology"/>
<evidence type="ECO:0000256" key="5">
    <source>
        <dbReference type="ARBA" id="ARBA00010231"/>
    </source>
</evidence>
<dbReference type="InterPro" id="IPR036900">
    <property type="entry name" value="A-D-PHexomutase_C_sf"/>
</dbReference>
<keyword evidence="7" id="KW-0597">Phosphoprotein</keyword>
<evidence type="ECO:0000256" key="1">
    <source>
        <dbReference type="ARBA" id="ARBA00000443"/>
    </source>
</evidence>
<comment type="similarity">
    <text evidence="5 14">Belongs to the phosphohexose mutase family.</text>
</comment>
<evidence type="ECO:0000256" key="14">
    <source>
        <dbReference type="RuleBase" id="RU004326"/>
    </source>
</evidence>
<evidence type="ECO:0000256" key="13">
    <source>
        <dbReference type="ARBA" id="ARBA00041467"/>
    </source>
</evidence>
<organism evidence="19 20">
    <name type="scientific">Thermotalea metallivorans</name>
    <dbReference type="NCBI Taxonomy" id="520762"/>
    <lineage>
        <taxon>Bacteria</taxon>
        <taxon>Bacillati</taxon>
        <taxon>Bacillota</taxon>
        <taxon>Clostridia</taxon>
        <taxon>Peptostreptococcales</taxon>
        <taxon>Thermotaleaceae</taxon>
        <taxon>Thermotalea</taxon>
    </lineage>
</organism>
<comment type="pathway">
    <text evidence="4">Lipid metabolism.</text>
</comment>
<keyword evidence="20" id="KW-1185">Reference proteome</keyword>
<dbReference type="Pfam" id="PF02880">
    <property type="entry name" value="PGM_PMM_III"/>
    <property type="match status" value="1"/>
</dbReference>
<dbReference type="RefSeq" id="WP_068556293.1">
    <property type="nucleotide sequence ID" value="NZ_LOEE01000034.1"/>
</dbReference>
<dbReference type="InterPro" id="IPR016055">
    <property type="entry name" value="A-D-PHexomutase_a/b/a-I/II/III"/>
</dbReference>
<name>A0A140L4G0_9FIRM</name>
<dbReference type="AlphaFoldDB" id="A0A140L4G0"/>
<evidence type="ECO:0000256" key="8">
    <source>
        <dbReference type="ARBA" id="ARBA00022723"/>
    </source>
</evidence>
<evidence type="ECO:0000259" key="16">
    <source>
        <dbReference type="Pfam" id="PF02878"/>
    </source>
</evidence>
<dbReference type="PRINTS" id="PR00509">
    <property type="entry name" value="PGMPMM"/>
</dbReference>
<dbReference type="PANTHER" id="PTHR45745:SF1">
    <property type="entry name" value="PHOSPHOGLUCOMUTASE 2B-RELATED"/>
    <property type="match status" value="1"/>
</dbReference>
<dbReference type="Gene3D" id="3.30.310.50">
    <property type="entry name" value="Alpha-D-phosphohexomutase, C-terminal domain"/>
    <property type="match status" value="1"/>
</dbReference>
<dbReference type="GO" id="GO:0006166">
    <property type="term" value="P:purine ribonucleoside salvage"/>
    <property type="evidence" value="ECO:0007669"/>
    <property type="project" value="TreeGrafter"/>
</dbReference>
<comment type="pathway">
    <text evidence="3">Glycolipid metabolism; diglucosyl-diacylglycerol biosynthesis.</text>
</comment>
<feature type="domain" description="Alpha-D-phosphohexomutase C-terminal" evidence="15">
    <location>
        <begin position="511"/>
        <end position="545"/>
    </location>
</feature>
<evidence type="ECO:0000256" key="7">
    <source>
        <dbReference type="ARBA" id="ARBA00022553"/>
    </source>
</evidence>
<comment type="cofactor">
    <cofactor evidence="2">
        <name>Mg(2+)</name>
        <dbReference type="ChEBI" id="CHEBI:18420"/>
    </cofactor>
</comment>
<dbReference type="SUPFAM" id="SSF53738">
    <property type="entry name" value="Phosphoglucomutase, first 3 domains"/>
    <property type="match status" value="3"/>
</dbReference>
<keyword evidence="9 14" id="KW-0460">Magnesium</keyword>
<feature type="domain" description="Alpha-D-phosphohexomutase alpha/beta/alpha" evidence="16">
    <location>
        <begin position="43"/>
        <end position="181"/>
    </location>
</feature>
<dbReference type="Pfam" id="PF02879">
    <property type="entry name" value="PGM_PMM_II"/>
    <property type="match status" value="1"/>
</dbReference>
<evidence type="ECO:0000313" key="20">
    <source>
        <dbReference type="Proteomes" id="UP000070456"/>
    </source>
</evidence>
<reference evidence="19 20" key="1">
    <citation type="submission" date="2015-12" db="EMBL/GenBank/DDBJ databases">
        <title>Draft genome sequence of the thermoanaerobe Thermotalea metallivorans, an isolate from the runoff channel of the Great Artesian Basin, Australia.</title>
        <authorList>
            <person name="Patel B.K."/>
        </authorList>
    </citation>
    <scope>NUCLEOTIDE SEQUENCE [LARGE SCALE GENOMIC DNA]</scope>
    <source>
        <strain evidence="19 20">B2-1</strain>
    </source>
</reference>
<dbReference type="EC" id="5.4.2.2" evidence="6"/>
<dbReference type="OrthoDB" id="9806956at2"/>
<dbReference type="InterPro" id="IPR005843">
    <property type="entry name" value="A-D-PHexomutase_C"/>
</dbReference>
<dbReference type="GO" id="GO:0004614">
    <property type="term" value="F:phosphoglucomutase activity"/>
    <property type="evidence" value="ECO:0007669"/>
    <property type="project" value="UniProtKB-EC"/>
</dbReference>
<evidence type="ECO:0000256" key="11">
    <source>
        <dbReference type="ARBA" id="ARBA00039995"/>
    </source>
</evidence>
<dbReference type="Pfam" id="PF02878">
    <property type="entry name" value="PGM_PMM_I"/>
    <property type="match status" value="1"/>
</dbReference>
<evidence type="ECO:0000256" key="6">
    <source>
        <dbReference type="ARBA" id="ARBA00012728"/>
    </source>
</evidence>
<evidence type="ECO:0000256" key="12">
    <source>
        <dbReference type="ARBA" id="ARBA00041398"/>
    </source>
</evidence>
<accession>A0A140L4G0</accession>
<feature type="domain" description="Alpha-D-phosphohexomutase alpha/beta/alpha" evidence="18">
    <location>
        <begin position="322"/>
        <end position="446"/>
    </location>
</feature>
<dbReference type="EMBL" id="LOEE01000034">
    <property type="protein sequence ID" value="KXG75435.1"/>
    <property type="molecule type" value="Genomic_DNA"/>
</dbReference>
<evidence type="ECO:0000256" key="3">
    <source>
        <dbReference type="ARBA" id="ARBA00005164"/>
    </source>
</evidence>
<dbReference type="SUPFAM" id="SSF55957">
    <property type="entry name" value="Phosphoglucomutase, C-terminal domain"/>
    <property type="match status" value="1"/>
</dbReference>
<dbReference type="PROSITE" id="PS00710">
    <property type="entry name" value="PGM_PMM"/>
    <property type="match status" value="1"/>
</dbReference>
<comment type="caution">
    <text evidence="19">The sequence shown here is derived from an EMBL/GenBank/DDBJ whole genome shotgun (WGS) entry which is preliminary data.</text>
</comment>
<keyword evidence="8 14" id="KW-0479">Metal-binding</keyword>
<dbReference type="PANTHER" id="PTHR45745">
    <property type="entry name" value="PHOSPHOMANNOMUTASE 45A"/>
    <property type="match status" value="1"/>
</dbReference>
<comment type="catalytic activity">
    <reaction evidence="1">
        <text>alpha-D-glucose 1-phosphate = alpha-D-glucose 6-phosphate</text>
        <dbReference type="Rhea" id="RHEA:23536"/>
        <dbReference type="ChEBI" id="CHEBI:58225"/>
        <dbReference type="ChEBI" id="CHEBI:58601"/>
        <dbReference type="EC" id="5.4.2.2"/>
    </reaction>
</comment>
<dbReference type="InterPro" id="IPR005841">
    <property type="entry name" value="Alpha-D-phosphohexomutase_SF"/>
</dbReference>
<dbReference type="InterPro" id="IPR005845">
    <property type="entry name" value="A-D-PHexomutase_a/b/a-II"/>
</dbReference>
<evidence type="ECO:0000259" key="17">
    <source>
        <dbReference type="Pfam" id="PF02879"/>
    </source>
</evidence>
<dbReference type="InterPro" id="IPR005846">
    <property type="entry name" value="A-D-PHexomutase_a/b/a-III"/>
</dbReference>
<evidence type="ECO:0000256" key="4">
    <source>
        <dbReference type="ARBA" id="ARBA00005189"/>
    </source>
</evidence>
<dbReference type="Pfam" id="PF00408">
    <property type="entry name" value="PGM_PMM_IV"/>
    <property type="match status" value="1"/>
</dbReference>
<dbReference type="CDD" id="cd05799">
    <property type="entry name" value="PGM2"/>
    <property type="match status" value="1"/>
</dbReference>
<dbReference type="Proteomes" id="UP000070456">
    <property type="component" value="Unassembled WGS sequence"/>
</dbReference>
<evidence type="ECO:0000259" key="18">
    <source>
        <dbReference type="Pfam" id="PF02880"/>
    </source>
</evidence>
<protein>
    <recommendedName>
        <fullName evidence="11">Phosphoglucomutase</fullName>
        <ecNumber evidence="6">5.4.2.2</ecNumber>
    </recommendedName>
    <alternativeName>
        <fullName evidence="13">Alpha-phosphoglucomutase</fullName>
    </alternativeName>
    <alternativeName>
        <fullName evidence="12">Glucose phosphomutase</fullName>
    </alternativeName>
</protein>
<dbReference type="PATRIC" id="fig|520762.4.peg.1886"/>
<dbReference type="Gene3D" id="3.40.120.10">
    <property type="entry name" value="Alpha-D-Glucose-1,6-Bisphosphate, subunit A, domain 3"/>
    <property type="match status" value="3"/>
</dbReference>
<dbReference type="GO" id="GO:0005975">
    <property type="term" value="P:carbohydrate metabolic process"/>
    <property type="evidence" value="ECO:0007669"/>
    <property type="project" value="InterPro"/>
</dbReference>
<evidence type="ECO:0000256" key="10">
    <source>
        <dbReference type="ARBA" id="ARBA00023235"/>
    </source>
</evidence>
<dbReference type="GO" id="GO:0008973">
    <property type="term" value="F:phosphopentomutase activity"/>
    <property type="evidence" value="ECO:0007669"/>
    <property type="project" value="TreeGrafter"/>
</dbReference>
<dbReference type="GO" id="GO:0000287">
    <property type="term" value="F:magnesium ion binding"/>
    <property type="evidence" value="ECO:0007669"/>
    <property type="project" value="InterPro"/>
</dbReference>
<evidence type="ECO:0000256" key="9">
    <source>
        <dbReference type="ARBA" id="ARBA00022842"/>
    </source>
</evidence>